<dbReference type="SUPFAM" id="SSF54001">
    <property type="entry name" value="Cysteine proteinases"/>
    <property type="match status" value="1"/>
</dbReference>
<evidence type="ECO:0000259" key="1">
    <source>
        <dbReference type="Pfam" id="PF00112"/>
    </source>
</evidence>
<dbReference type="Gene3D" id="3.90.70.10">
    <property type="entry name" value="Cysteine proteinases"/>
    <property type="match status" value="1"/>
</dbReference>
<dbReference type="InParanoid" id="C5X410"/>
<reference evidence="3" key="2">
    <citation type="journal article" date="2018" name="Plant J.">
        <title>The Sorghum bicolor reference genome: improved assembly, gene annotations, a transcriptome atlas, and signatures of genome organization.</title>
        <authorList>
            <person name="McCormick R.F."/>
            <person name="Truong S.K."/>
            <person name="Sreedasyam A."/>
            <person name="Jenkins J."/>
            <person name="Shu S."/>
            <person name="Sims D."/>
            <person name="Kennedy M."/>
            <person name="Amirebrahimi M."/>
            <person name="Weers B.D."/>
            <person name="McKinley B."/>
            <person name="Mattison A."/>
            <person name="Morishige D.T."/>
            <person name="Grimwood J."/>
            <person name="Schmutz J."/>
            <person name="Mullet J.E."/>
        </authorList>
    </citation>
    <scope>NUCLEOTIDE SEQUENCE [LARGE SCALE GENOMIC DNA]</scope>
    <source>
        <strain evidence="3">cv. BTx623</strain>
    </source>
</reference>
<evidence type="ECO:0000313" key="2">
    <source>
        <dbReference type="EMBL" id="EER97646.1"/>
    </source>
</evidence>
<accession>C5X410</accession>
<protein>
    <recommendedName>
        <fullName evidence="1">Peptidase C1A papain C-terminal domain-containing protein</fullName>
    </recommendedName>
</protein>
<proteinExistence type="predicted"/>
<dbReference type="InterPro" id="IPR000668">
    <property type="entry name" value="Peptidase_C1A_C"/>
</dbReference>
<dbReference type="InterPro" id="IPR038765">
    <property type="entry name" value="Papain-like_cys_pep_sf"/>
</dbReference>
<dbReference type="eggNOG" id="KOG1543">
    <property type="taxonomic scope" value="Eukaryota"/>
</dbReference>
<reference evidence="2 3" key="1">
    <citation type="journal article" date="2009" name="Nature">
        <title>The Sorghum bicolor genome and the diversification of grasses.</title>
        <authorList>
            <person name="Paterson A.H."/>
            <person name="Bowers J.E."/>
            <person name="Bruggmann R."/>
            <person name="Dubchak I."/>
            <person name="Grimwood J."/>
            <person name="Gundlach H."/>
            <person name="Haberer G."/>
            <person name="Hellsten U."/>
            <person name="Mitros T."/>
            <person name="Poliakov A."/>
            <person name="Schmutz J."/>
            <person name="Spannagl M."/>
            <person name="Tang H."/>
            <person name="Wang X."/>
            <person name="Wicker T."/>
            <person name="Bharti A.K."/>
            <person name="Chapman J."/>
            <person name="Feltus F.A."/>
            <person name="Gowik U."/>
            <person name="Grigoriev I.V."/>
            <person name="Lyons E."/>
            <person name="Maher C.A."/>
            <person name="Martis M."/>
            <person name="Narechania A."/>
            <person name="Otillar R.P."/>
            <person name="Penning B.W."/>
            <person name="Salamov A.A."/>
            <person name="Wang Y."/>
            <person name="Zhang L."/>
            <person name="Carpita N.C."/>
            <person name="Freeling M."/>
            <person name="Gingle A.R."/>
            <person name="Hash C.T."/>
            <person name="Keller B."/>
            <person name="Klein P."/>
            <person name="Kresovich S."/>
            <person name="McCann M.C."/>
            <person name="Ming R."/>
            <person name="Peterson D.G."/>
            <person name="Mehboob-ur-Rahman"/>
            <person name="Ware D."/>
            <person name="Westhoff P."/>
            <person name="Mayer K.F."/>
            <person name="Messing J."/>
            <person name="Rokhsar D.S."/>
        </authorList>
    </citation>
    <scope>NUCLEOTIDE SEQUENCE [LARGE SCALE GENOMIC DNA]</scope>
    <source>
        <strain evidence="3">cv. BTx623</strain>
    </source>
</reference>
<keyword evidence="3" id="KW-1185">Reference proteome</keyword>
<dbReference type="Proteomes" id="UP000000768">
    <property type="component" value="Chromosome 2"/>
</dbReference>
<dbReference type="Gramene" id="EER97646">
    <property type="protein sequence ID" value="EER97646"/>
    <property type="gene ID" value="SORBI_3002G397200"/>
</dbReference>
<dbReference type="GO" id="GO:0006508">
    <property type="term" value="P:proteolysis"/>
    <property type="evidence" value="ECO:0007669"/>
    <property type="project" value="InterPro"/>
</dbReference>
<dbReference type="GO" id="GO:0008234">
    <property type="term" value="F:cysteine-type peptidase activity"/>
    <property type="evidence" value="ECO:0007669"/>
    <property type="project" value="InterPro"/>
</dbReference>
<sequence length="203" mass="22811">MTVVAVHRRCPLTDKDRESEESMWNLREPIERDIINTQVVGVSQTHTVSRPRSSRRAPVITAGNVSIGDDEWDCSWRRWPCMALGLNKFADLTGRYQEEYTGAKVSSILIPRTPPPPGSQWRSARVRRARSRRALAVGDAPDARLCGSCWAFLGATGGRGGLESINTIVTVNLLTLSEQQMLDRSGRRRRLRRSVQGRSQEKI</sequence>
<organism evidence="2 3">
    <name type="scientific">Sorghum bicolor</name>
    <name type="common">Sorghum</name>
    <name type="synonym">Sorghum vulgare</name>
    <dbReference type="NCBI Taxonomy" id="4558"/>
    <lineage>
        <taxon>Eukaryota</taxon>
        <taxon>Viridiplantae</taxon>
        <taxon>Streptophyta</taxon>
        <taxon>Embryophyta</taxon>
        <taxon>Tracheophyta</taxon>
        <taxon>Spermatophyta</taxon>
        <taxon>Magnoliopsida</taxon>
        <taxon>Liliopsida</taxon>
        <taxon>Poales</taxon>
        <taxon>Poaceae</taxon>
        <taxon>PACMAD clade</taxon>
        <taxon>Panicoideae</taxon>
        <taxon>Andropogonodae</taxon>
        <taxon>Andropogoneae</taxon>
        <taxon>Sorghinae</taxon>
        <taxon>Sorghum</taxon>
    </lineage>
</organism>
<dbReference type="EMBL" id="CM000761">
    <property type="protein sequence ID" value="EER97646.1"/>
    <property type="molecule type" value="Genomic_DNA"/>
</dbReference>
<dbReference type="STRING" id="4558.C5X410"/>
<name>C5X410_SORBI</name>
<evidence type="ECO:0000313" key="3">
    <source>
        <dbReference type="Proteomes" id="UP000000768"/>
    </source>
</evidence>
<feature type="domain" description="Peptidase C1A papain C-terminal" evidence="1">
    <location>
        <begin position="135"/>
        <end position="183"/>
    </location>
</feature>
<dbReference type="Pfam" id="PF00112">
    <property type="entry name" value="Peptidase_C1"/>
    <property type="match status" value="1"/>
</dbReference>
<gene>
    <name evidence="2" type="ORF">SORBI_3002G397200</name>
</gene>
<dbReference type="HOGENOM" id="CLU_1350966_0_0_1"/>
<dbReference type="AlphaFoldDB" id="C5X410"/>